<keyword evidence="5" id="KW-0411">Iron-sulfur</keyword>
<dbReference type="SFLD" id="SFLDS00029">
    <property type="entry name" value="Radical_SAM"/>
    <property type="match status" value="1"/>
</dbReference>
<organism evidence="7 8">
    <name type="scientific">Polyangium jinanense</name>
    <dbReference type="NCBI Taxonomy" id="2829994"/>
    <lineage>
        <taxon>Bacteria</taxon>
        <taxon>Pseudomonadati</taxon>
        <taxon>Myxococcota</taxon>
        <taxon>Polyangia</taxon>
        <taxon>Polyangiales</taxon>
        <taxon>Polyangiaceae</taxon>
        <taxon>Polyangium</taxon>
    </lineage>
</organism>
<accession>A0A9X3X5B0</accession>
<dbReference type="AlphaFoldDB" id="A0A9X3X5B0"/>
<dbReference type="GO" id="GO:0046872">
    <property type="term" value="F:metal ion binding"/>
    <property type="evidence" value="ECO:0007669"/>
    <property type="project" value="UniProtKB-KW"/>
</dbReference>
<dbReference type="PANTHER" id="PTHR11228:SF7">
    <property type="entry name" value="PQQA PEPTIDE CYCLASE"/>
    <property type="match status" value="1"/>
</dbReference>
<reference evidence="7 8" key="1">
    <citation type="submission" date="2021-04" db="EMBL/GenBank/DDBJ databases">
        <title>Genome analysis of Polyangium sp.</title>
        <authorList>
            <person name="Li Y."/>
            <person name="Wang J."/>
        </authorList>
    </citation>
    <scope>NUCLEOTIDE SEQUENCE [LARGE SCALE GENOMIC DNA]</scope>
    <source>
        <strain evidence="7 8">SDU14</strain>
    </source>
</reference>
<evidence type="ECO:0000256" key="4">
    <source>
        <dbReference type="ARBA" id="ARBA00023004"/>
    </source>
</evidence>
<protein>
    <submittedName>
        <fullName evidence="7">Radical SAM protein</fullName>
    </submittedName>
</protein>
<dbReference type="InterPro" id="IPR007197">
    <property type="entry name" value="rSAM"/>
</dbReference>
<evidence type="ECO:0000313" key="8">
    <source>
        <dbReference type="Proteomes" id="UP001151081"/>
    </source>
</evidence>
<dbReference type="RefSeq" id="WP_272420285.1">
    <property type="nucleotide sequence ID" value="NZ_JAGTJJ010000005.1"/>
</dbReference>
<evidence type="ECO:0000313" key="7">
    <source>
        <dbReference type="EMBL" id="MDC3981616.1"/>
    </source>
</evidence>
<dbReference type="Gene3D" id="3.20.20.70">
    <property type="entry name" value="Aldolase class I"/>
    <property type="match status" value="1"/>
</dbReference>
<dbReference type="EMBL" id="JAGTJJ010000005">
    <property type="protein sequence ID" value="MDC3981616.1"/>
    <property type="molecule type" value="Genomic_DNA"/>
</dbReference>
<dbReference type="PROSITE" id="PS51918">
    <property type="entry name" value="RADICAL_SAM"/>
    <property type="match status" value="1"/>
</dbReference>
<evidence type="ECO:0000256" key="1">
    <source>
        <dbReference type="ARBA" id="ARBA00001966"/>
    </source>
</evidence>
<dbReference type="SFLD" id="SFLDG01067">
    <property type="entry name" value="SPASM/twitch_domain_containing"/>
    <property type="match status" value="1"/>
</dbReference>
<dbReference type="InterPro" id="IPR058240">
    <property type="entry name" value="rSAM_sf"/>
</dbReference>
<comment type="caution">
    <text evidence="7">The sequence shown here is derived from an EMBL/GenBank/DDBJ whole genome shotgun (WGS) entry which is preliminary data.</text>
</comment>
<dbReference type="GO" id="GO:0003824">
    <property type="term" value="F:catalytic activity"/>
    <property type="evidence" value="ECO:0007669"/>
    <property type="project" value="InterPro"/>
</dbReference>
<sequence>MRFILSNYGHRYLQHLVRSGALEKALEADELDRLRQVFARGVLDEDESPELAALVARGMIEPAPEGMDRDAARLRYERNPLEHIRRVVFEYTTVCNLDCNHCRNSNLEAHAEADPTRLRRVVDAVLPLGLGRFDFIGGEVTLYGKGWLDLVAYIRAQGGTHASVITSGWFFGETDFRAAGKRYADDREYLADLRARGLTHVIVSLDGPAAAHDVCRGVPGLYDRVIEGLDKVRDAGLEPRVSLVVGMGTSGAEARAWIADLSRRIYGHQAGDRVATQLLVQDDSNYVSNFIDVGGGVKLRRSRGDLAAFTDEELRCKNFFRPAPTLRIKATGEIALCPLIEGGDGYGNVHERDIVELLNHMQDAFVYKLHAERRVGAHLRFVEPEVFGGSIGHACSVRVAINMIARTMHERGVAEDDHAAIHAINVEVAEKMGILPRTGIHRANGHVRPR</sequence>
<dbReference type="SUPFAM" id="SSF102114">
    <property type="entry name" value="Radical SAM enzymes"/>
    <property type="match status" value="1"/>
</dbReference>
<keyword evidence="8" id="KW-1185">Reference proteome</keyword>
<keyword evidence="4" id="KW-0408">Iron</keyword>
<keyword evidence="3" id="KW-0479">Metal-binding</keyword>
<evidence type="ECO:0000256" key="3">
    <source>
        <dbReference type="ARBA" id="ARBA00022723"/>
    </source>
</evidence>
<keyword evidence="2" id="KW-0949">S-adenosyl-L-methionine</keyword>
<evidence type="ECO:0000256" key="5">
    <source>
        <dbReference type="ARBA" id="ARBA00023014"/>
    </source>
</evidence>
<dbReference type="CDD" id="cd01335">
    <property type="entry name" value="Radical_SAM"/>
    <property type="match status" value="1"/>
</dbReference>
<comment type="cofactor">
    <cofactor evidence="1">
        <name>[4Fe-4S] cluster</name>
        <dbReference type="ChEBI" id="CHEBI:49883"/>
    </cofactor>
</comment>
<proteinExistence type="predicted"/>
<evidence type="ECO:0000256" key="2">
    <source>
        <dbReference type="ARBA" id="ARBA00022691"/>
    </source>
</evidence>
<dbReference type="InterPro" id="IPR050377">
    <property type="entry name" value="Radical_SAM_PqqE_MftC-like"/>
</dbReference>
<dbReference type="PANTHER" id="PTHR11228">
    <property type="entry name" value="RADICAL SAM DOMAIN PROTEIN"/>
    <property type="match status" value="1"/>
</dbReference>
<dbReference type="Pfam" id="PF04055">
    <property type="entry name" value="Radical_SAM"/>
    <property type="match status" value="1"/>
</dbReference>
<dbReference type="InterPro" id="IPR013785">
    <property type="entry name" value="Aldolase_TIM"/>
</dbReference>
<dbReference type="GO" id="GO:0051536">
    <property type="term" value="F:iron-sulfur cluster binding"/>
    <property type="evidence" value="ECO:0007669"/>
    <property type="project" value="UniProtKB-KW"/>
</dbReference>
<feature type="domain" description="Radical SAM core" evidence="6">
    <location>
        <begin position="82"/>
        <end position="329"/>
    </location>
</feature>
<dbReference type="Proteomes" id="UP001151081">
    <property type="component" value="Unassembled WGS sequence"/>
</dbReference>
<gene>
    <name evidence="7" type="ORF">KEG57_13970</name>
</gene>
<name>A0A9X3X5B0_9BACT</name>
<evidence type="ECO:0000259" key="6">
    <source>
        <dbReference type="PROSITE" id="PS51918"/>
    </source>
</evidence>